<reference evidence="2 3" key="1">
    <citation type="journal article" date="2018" name="Nat. Ecol. Evol.">
        <title>Pezizomycetes genomes reveal the molecular basis of ectomycorrhizal truffle lifestyle.</title>
        <authorList>
            <person name="Murat C."/>
            <person name="Payen T."/>
            <person name="Noel B."/>
            <person name="Kuo A."/>
            <person name="Morin E."/>
            <person name="Chen J."/>
            <person name="Kohler A."/>
            <person name="Krizsan K."/>
            <person name="Balestrini R."/>
            <person name="Da Silva C."/>
            <person name="Montanini B."/>
            <person name="Hainaut M."/>
            <person name="Levati E."/>
            <person name="Barry K.W."/>
            <person name="Belfiori B."/>
            <person name="Cichocki N."/>
            <person name="Clum A."/>
            <person name="Dockter R.B."/>
            <person name="Fauchery L."/>
            <person name="Guy J."/>
            <person name="Iotti M."/>
            <person name="Le Tacon F."/>
            <person name="Lindquist E.A."/>
            <person name="Lipzen A."/>
            <person name="Malagnac F."/>
            <person name="Mello A."/>
            <person name="Molinier V."/>
            <person name="Miyauchi S."/>
            <person name="Poulain J."/>
            <person name="Riccioni C."/>
            <person name="Rubini A."/>
            <person name="Sitrit Y."/>
            <person name="Splivallo R."/>
            <person name="Traeger S."/>
            <person name="Wang M."/>
            <person name="Zifcakova L."/>
            <person name="Wipf D."/>
            <person name="Zambonelli A."/>
            <person name="Paolocci F."/>
            <person name="Nowrousian M."/>
            <person name="Ottonello S."/>
            <person name="Baldrian P."/>
            <person name="Spatafora J.W."/>
            <person name="Henrissat B."/>
            <person name="Nagy L.G."/>
            <person name="Aury J.M."/>
            <person name="Wincker P."/>
            <person name="Grigoriev I.V."/>
            <person name="Bonfante P."/>
            <person name="Martin F.M."/>
        </authorList>
    </citation>
    <scope>NUCLEOTIDE SEQUENCE [LARGE SCALE GENOMIC DNA]</scope>
    <source>
        <strain evidence="2 3">CCBAS932</strain>
    </source>
</reference>
<dbReference type="AlphaFoldDB" id="A0A3N4L3T1"/>
<name>A0A3N4L3T1_9PEZI</name>
<keyword evidence="3" id="KW-1185">Reference proteome</keyword>
<evidence type="ECO:0000313" key="2">
    <source>
        <dbReference type="EMBL" id="RPB17206.1"/>
    </source>
</evidence>
<feature type="transmembrane region" description="Helical" evidence="1">
    <location>
        <begin position="35"/>
        <end position="57"/>
    </location>
</feature>
<keyword evidence="1" id="KW-1133">Transmembrane helix</keyword>
<keyword evidence="1" id="KW-0472">Membrane</keyword>
<evidence type="ECO:0000313" key="3">
    <source>
        <dbReference type="Proteomes" id="UP000277580"/>
    </source>
</evidence>
<evidence type="ECO:0000256" key="1">
    <source>
        <dbReference type="SAM" id="Phobius"/>
    </source>
</evidence>
<organism evidence="2 3">
    <name type="scientific">Morchella conica CCBAS932</name>
    <dbReference type="NCBI Taxonomy" id="1392247"/>
    <lineage>
        <taxon>Eukaryota</taxon>
        <taxon>Fungi</taxon>
        <taxon>Dikarya</taxon>
        <taxon>Ascomycota</taxon>
        <taxon>Pezizomycotina</taxon>
        <taxon>Pezizomycetes</taxon>
        <taxon>Pezizales</taxon>
        <taxon>Morchellaceae</taxon>
        <taxon>Morchella</taxon>
    </lineage>
</organism>
<sequence length="71" mass="8185">MQSSRRVWPHVVWPSFFIPPRAILRYSTDRMLQRWRLLASVEIGTMGCPSPFFAFLFPHSQTSVFRGGGGE</sequence>
<dbReference type="Proteomes" id="UP000277580">
    <property type="component" value="Unassembled WGS sequence"/>
</dbReference>
<proteinExistence type="predicted"/>
<dbReference type="EMBL" id="ML119106">
    <property type="protein sequence ID" value="RPB17206.1"/>
    <property type="molecule type" value="Genomic_DNA"/>
</dbReference>
<gene>
    <name evidence="2" type="ORF">P167DRAFT_121447</name>
</gene>
<keyword evidence="1" id="KW-0812">Transmembrane</keyword>
<dbReference type="InParanoid" id="A0A3N4L3T1"/>
<accession>A0A3N4L3T1</accession>
<protein>
    <submittedName>
        <fullName evidence="2">Uncharacterized protein</fullName>
    </submittedName>
</protein>